<gene>
    <name evidence="7" type="primary">lptC</name>
    <name evidence="7" type="ORF">U7230_12560</name>
</gene>
<dbReference type="Proteomes" id="UP001332192">
    <property type="component" value="Chromosome"/>
</dbReference>
<keyword evidence="2" id="KW-0997">Cell inner membrane</keyword>
<dbReference type="InterPro" id="IPR052363">
    <property type="entry name" value="LPS_export_LptC"/>
</dbReference>
<dbReference type="PANTHER" id="PTHR37481:SF1">
    <property type="entry name" value="LIPOPOLYSACCHARIDE EXPORT SYSTEM PROTEIN LPTC"/>
    <property type="match status" value="1"/>
</dbReference>
<dbReference type="RefSeq" id="WP_324716178.1">
    <property type="nucleotide sequence ID" value="NZ_CP141615.1"/>
</dbReference>
<name>A0ABZ1BWI3_9FIRM</name>
<keyword evidence="4" id="KW-1133">Transmembrane helix</keyword>
<dbReference type="Gene3D" id="2.60.450.10">
    <property type="entry name" value="Lipopolysaccharide (LPS) transport protein A like domain"/>
    <property type="match status" value="1"/>
</dbReference>
<evidence type="ECO:0000256" key="6">
    <source>
        <dbReference type="SAM" id="MobiDB-lite"/>
    </source>
</evidence>
<accession>A0ABZ1BWI3</accession>
<reference evidence="7 8" key="1">
    <citation type="journal article" date="2024" name="Front. Microbiol.">
        <title>Novel thermophilic genera Geochorda gen. nov. and Carboxydochorda gen. nov. from the deep terrestrial subsurface reveal the ecophysiological diversity in the class Limnochordia.</title>
        <authorList>
            <person name="Karnachuk O.V."/>
            <person name="Lukina A.P."/>
            <person name="Avakyan M.R."/>
            <person name="Kadnikov V.V."/>
            <person name="Begmatov S."/>
            <person name="Beletsky A.V."/>
            <person name="Vlasova K.G."/>
            <person name="Novikov A.A."/>
            <person name="Shcherbakova V.A."/>
            <person name="Mardanov A.V."/>
            <person name="Ravin N.V."/>
        </authorList>
    </citation>
    <scope>NUCLEOTIDE SEQUENCE [LARGE SCALE GENOMIC DNA]</scope>
    <source>
        <strain evidence="7 8">L945</strain>
    </source>
</reference>
<proteinExistence type="predicted"/>
<keyword evidence="8" id="KW-1185">Reference proteome</keyword>
<feature type="region of interest" description="Disordered" evidence="6">
    <location>
        <begin position="22"/>
        <end position="46"/>
    </location>
</feature>
<evidence type="ECO:0000256" key="4">
    <source>
        <dbReference type="ARBA" id="ARBA00022989"/>
    </source>
</evidence>
<keyword evidence="5" id="KW-0472">Membrane</keyword>
<evidence type="ECO:0000256" key="3">
    <source>
        <dbReference type="ARBA" id="ARBA00022692"/>
    </source>
</evidence>
<evidence type="ECO:0000313" key="7">
    <source>
        <dbReference type="EMBL" id="WRP16906.1"/>
    </source>
</evidence>
<dbReference type="PANTHER" id="PTHR37481">
    <property type="entry name" value="LIPOPOLYSACCHARIDE EXPORT SYSTEM PROTEIN LPTC"/>
    <property type="match status" value="1"/>
</dbReference>
<evidence type="ECO:0000313" key="8">
    <source>
        <dbReference type="Proteomes" id="UP001332192"/>
    </source>
</evidence>
<sequence>MLAALAVGAAGVGIWSGAFHPWKTPPGAEPPAGGETAGPAAPPAPGVRSLDIHLVGRHRGERQWQLRAERIELPEPAREVQFRDVKDGVFYREGETLVTFEGDGGRFDEKSGRLVLKGRFRLAYGTDVMESAELTWEPDRELLWTHASTVIHHGSMTIRSPRMEIDVNTRVIHLSGGVTVDDPGRLRARAERVEYEPGTGAMRFIGPVEVEGDTMADPTEAGGSS</sequence>
<protein>
    <submittedName>
        <fullName evidence="7">LPS export ABC transporter periplasmic protein LptC</fullName>
    </submittedName>
</protein>
<feature type="compositionally biased region" description="Low complexity" evidence="6">
    <location>
        <begin position="30"/>
        <end position="39"/>
    </location>
</feature>
<keyword evidence="3" id="KW-0812">Transmembrane</keyword>
<dbReference type="InterPro" id="IPR010664">
    <property type="entry name" value="LipoPS_assembly_LptC-rel"/>
</dbReference>
<dbReference type="NCBIfam" id="TIGR04409">
    <property type="entry name" value="LptC_YrbK"/>
    <property type="match status" value="1"/>
</dbReference>
<dbReference type="InterPro" id="IPR026265">
    <property type="entry name" value="LptC"/>
</dbReference>
<evidence type="ECO:0000256" key="5">
    <source>
        <dbReference type="ARBA" id="ARBA00023136"/>
    </source>
</evidence>
<organism evidence="7 8">
    <name type="scientific">Carboxydichorda subterranea</name>
    <dbReference type="NCBI Taxonomy" id="3109565"/>
    <lineage>
        <taxon>Bacteria</taxon>
        <taxon>Bacillati</taxon>
        <taxon>Bacillota</taxon>
        <taxon>Limnochordia</taxon>
        <taxon>Limnochordales</taxon>
        <taxon>Geochordaceae</taxon>
        <taxon>Carboxydichorda</taxon>
    </lineage>
</organism>
<evidence type="ECO:0000256" key="2">
    <source>
        <dbReference type="ARBA" id="ARBA00022519"/>
    </source>
</evidence>
<keyword evidence="1" id="KW-1003">Cell membrane</keyword>
<evidence type="ECO:0000256" key="1">
    <source>
        <dbReference type="ARBA" id="ARBA00022475"/>
    </source>
</evidence>
<dbReference type="Pfam" id="PF06835">
    <property type="entry name" value="LptC"/>
    <property type="match status" value="1"/>
</dbReference>
<dbReference type="EMBL" id="CP141615">
    <property type="protein sequence ID" value="WRP16906.1"/>
    <property type="molecule type" value="Genomic_DNA"/>
</dbReference>